<dbReference type="EMBL" id="AOSK01000015">
    <property type="protein sequence ID" value="EYD78096.1"/>
    <property type="molecule type" value="Genomic_DNA"/>
</dbReference>
<evidence type="ECO:0000256" key="1">
    <source>
        <dbReference type="SAM" id="MobiDB-lite"/>
    </source>
</evidence>
<keyword evidence="3" id="KW-1185">Reference proteome</keyword>
<organism evidence="2 3">
    <name type="scientific">Rubellimicrobium mesophilum DSM 19309</name>
    <dbReference type="NCBI Taxonomy" id="442562"/>
    <lineage>
        <taxon>Bacteria</taxon>
        <taxon>Pseudomonadati</taxon>
        <taxon>Pseudomonadota</taxon>
        <taxon>Alphaproteobacteria</taxon>
        <taxon>Rhodobacterales</taxon>
        <taxon>Roseobacteraceae</taxon>
        <taxon>Rubellimicrobium</taxon>
    </lineage>
</organism>
<reference evidence="2 3" key="1">
    <citation type="submission" date="2013-02" db="EMBL/GenBank/DDBJ databases">
        <authorList>
            <person name="Fiebig A."/>
            <person name="Goeker M."/>
            <person name="Klenk H.-P.P."/>
        </authorList>
    </citation>
    <scope>NUCLEOTIDE SEQUENCE [LARGE SCALE GENOMIC DNA]</scope>
    <source>
        <strain evidence="2 3">DSM 19309</strain>
    </source>
</reference>
<dbReference type="STRING" id="442562.Rumeso_00299"/>
<evidence type="ECO:0000313" key="3">
    <source>
        <dbReference type="Proteomes" id="UP000019666"/>
    </source>
</evidence>
<dbReference type="Proteomes" id="UP000019666">
    <property type="component" value="Unassembled WGS sequence"/>
</dbReference>
<protein>
    <submittedName>
        <fullName evidence="2">Uncharacterized protein</fullName>
    </submittedName>
</protein>
<comment type="caution">
    <text evidence="2">The sequence shown here is derived from an EMBL/GenBank/DDBJ whole genome shotgun (WGS) entry which is preliminary data.</text>
</comment>
<gene>
    <name evidence="2" type="ORF">Rumeso_00299</name>
</gene>
<proteinExistence type="predicted"/>
<name>A0A017HUQ2_9RHOB</name>
<feature type="compositionally biased region" description="Basic and acidic residues" evidence="1">
    <location>
        <begin position="60"/>
        <end position="70"/>
    </location>
</feature>
<sequence>MKKALTAGENRGRPLPGCGPGPAWNALRAAMTSAWWSESAEERGPGGRHRGALASCPMLDIRHSPTDRSGRSHRAGSPVLPVEPNFLPGG</sequence>
<accession>A0A017HUQ2</accession>
<dbReference type="AlphaFoldDB" id="A0A017HUQ2"/>
<feature type="region of interest" description="Disordered" evidence="1">
    <location>
        <begin position="1"/>
        <end position="90"/>
    </location>
</feature>
<dbReference type="HOGENOM" id="CLU_2438931_0_0_5"/>
<evidence type="ECO:0000313" key="2">
    <source>
        <dbReference type="EMBL" id="EYD78096.1"/>
    </source>
</evidence>